<keyword evidence="7" id="KW-0143">Chaperone</keyword>
<sequence>MRTFFTFVSARIVLAQLEGSGRGALGAYDSQAAADLHHFLQDVPLKDGDEWLAQLMKRNTSLGLRLMEVRDHYCAEAFEWDHLQRIAQQDMTAANTRLMRQFAAASLAASMAAEREGPANAAAAVAVVPAAAGAAAAEGSAGAAMAAAAAPVPEAASERGAATESSSGSEATARGNAGDAGGVDVALAGAGAQSTEEGRPSAGGEGDAGAGQVEQKRHRIPRDVPCAVQQWEGLIAVNYAARAAGVTRHMRVGEAKRICPQLRTVHVETIGYAAVWEGEPGGDGKRKNGCTA</sequence>
<feature type="domain" description="UmuC" evidence="12">
    <location>
        <begin position="212"/>
        <end position="272"/>
    </location>
</feature>
<comment type="caution">
    <text evidence="13">The sequence shown here is derived from an EMBL/GenBank/DDBJ whole genome shotgun (WGS) entry which is preliminary data.</text>
</comment>
<feature type="chain" id="PRO_5012227075" description="UmuC domain-containing protein" evidence="11">
    <location>
        <begin position="16"/>
        <end position="292"/>
    </location>
</feature>
<accession>A0A150GXX7</accession>
<dbReference type="GO" id="GO:0044183">
    <property type="term" value="F:protein folding chaperone"/>
    <property type="evidence" value="ECO:0007669"/>
    <property type="project" value="InterPro"/>
</dbReference>
<dbReference type="GO" id="GO:0006281">
    <property type="term" value="P:DNA repair"/>
    <property type="evidence" value="ECO:0007669"/>
    <property type="project" value="UniProtKB-KW"/>
</dbReference>
<feature type="signal peptide" evidence="11">
    <location>
        <begin position="1"/>
        <end position="15"/>
    </location>
</feature>
<dbReference type="PANTHER" id="PTHR33791:SF1">
    <property type="entry name" value="RUBISCO CHAPERONE RBCX"/>
    <property type="match status" value="1"/>
</dbReference>
<keyword evidence="3" id="KW-0548">Nucleotidyltransferase</keyword>
<organism evidence="13 14">
    <name type="scientific">Gonium pectorale</name>
    <name type="common">Green alga</name>
    <dbReference type="NCBI Taxonomy" id="33097"/>
    <lineage>
        <taxon>Eukaryota</taxon>
        <taxon>Viridiplantae</taxon>
        <taxon>Chlorophyta</taxon>
        <taxon>core chlorophytes</taxon>
        <taxon>Chlorophyceae</taxon>
        <taxon>CS clade</taxon>
        <taxon>Chlamydomonadales</taxon>
        <taxon>Volvocaceae</taxon>
        <taxon>Gonium</taxon>
    </lineage>
</organism>
<dbReference type="Gene3D" id="3.40.1170.60">
    <property type="match status" value="1"/>
</dbReference>
<evidence type="ECO:0000256" key="1">
    <source>
        <dbReference type="ARBA" id="ARBA00022531"/>
    </source>
</evidence>
<dbReference type="GO" id="GO:0016779">
    <property type="term" value="F:nucleotidyltransferase activity"/>
    <property type="evidence" value="ECO:0007669"/>
    <property type="project" value="UniProtKB-KW"/>
</dbReference>
<evidence type="ECO:0000256" key="2">
    <source>
        <dbReference type="ARBA" id="ARBA00022679"/>
    </source>
</evidence>
<evidence type="ECO:0000313" key="13">
    <source>
        <dbReference type="EMBL" id="KXZ54766.1"/>
    </source>
</evidence>
<dbReference type="SUPFAM" id="SSF56672">
    <property type="entry name" value="DNA/RNA polymerases"/>
    <property type="match status" value="1"/>
</dbReference>
<dbReference type="Pfam" id="PF02341">
    <property type="entry name" value="RbcX"/>
    <property type="match status" value="1"/>
</dbReference>
<evidence type="ECO:0000259" key="12">
    <source>
        <dbReference type="Pfam" id="PF00817"/>
    </source>
</evidence>
<gene>
    <name evidence="13" type="ORF">GPECTOR_4g836</name>
</gene>
<dbReference type="Proteomes" id="UP000075714">
    <property type="component" value="Unassembled WGS sequence"/>
</dbReference>
<dbReference type="Pfam" id="PF00817">
    <property type="entry name" value="IMS"/>
    <property type="match status" value="1"/>
</dbReference>
<keyword evidence="6" id="KW-0460">Magnesium</keyword>
<dbReference type="GO" id="GO:0015979">
    <property type="term" value="P:photosynthesis"/>
    <property type="evidence" value="ECO:0007669"/>
    <property type="project" value="UniProtKB-KW"/>
</dbReference>
<dbReference type="InterPro" id="IPR001126">
    <property type="entry name" value="UmuC"/>
</dbReference>
<dbReference type="AlphaFoldDB" id="A0A150GXX7"/>
<dbReference type="GO" id="GO:0110102">
    <property type="term" value="P:ribulose bisphosphate carboxylase complex assembly"/>
    <property type="evidence" value="ECO:0007669"/>
    <property type="project" value="InterPro"/>
</dbReference>
<keyword evidence="2" id="KW-0808">Transferase</keyword>
<dbReference type="InterPro" id="IPR003435">
    <property type="entry name" value="Chaperonin_RcbX"/>
</dbReference>
<dbReference type="InterPro" id="IPR043502">
    <property type="entry name" value="DNA/RNA_pol_sf"/>
</dbReference>
<dbReference type="OrthoDB" id="513226at2759"/>
<evidence type="ECO:0000313" key="14">
    <source>
        <dbReference type="Proteomes" id="UP000075714"/>
    </source>
</evidence>
<evidence type="ECO:0000256" key="11">
    <source>
        <dbReference type="SAM" id="SignalP"/>
    </source>
</evidence>
<keyword evidence="5" id="KW-0227">DNA damage</keyword>
<evidence type="ECO:0000256" key="10">
    <source>
        <dbReference type="SAM" id="MobiDB-lite"/>
    </source>
</evidence>
<dbReference type="PANTHER" id="PTHR33791">
    <property type="entry name" value="CHAPERONIN-LIKE RBCX PROTEIN 1, CHLOROPLASTIC"/>
    <property type="match status" value="1"/>
</dbReference>
<keyword evidence="1" id="KW-0602">Photosynthesis</keyword>
<evidence type="ECO:0000256" key="6">
    <source>
        <dbReference type="ARBA" id="ARBA00022842"/>
    </source>
</evidence>
<evidence type="ECO:0000256" key="9">
    <source>
        <dbReference type="ARBA" id="ARBA00023300"/>
    </source>
</evidence>
<keyword evidence="14" id="KW-1185">Reference proteome</keyword>
<evidence type="ECO:0000256" key="3">
    <source>
        <dbReference type="ARBA" id="ARBA00022695"/>
    </source>
</evidence>
<evidence type="ECO:0000256" key="8">
    <source>
        <dbReference type="ARBA" id="ARBA00023204"/>
    </source>
</evidence>
<proteinExistence type="predicted"/>
<dbReference type="InterPro" id="IPR038052">
    <property type="entry name" value="Chaperonin_RbcX_sf"/>
</dbReference>
<dbReference type="FunFam" id="3.40.1170.60:FF:000003">
    <property type="entry name" value="DNA polymerase eta"/>
    <property type="match status" value="1"/>
</dbReference>
<feature type="region of interest" description="Disordered" evidence="10">
    <location>
        <begin position="156"/>
        <end position="218"/>
    </location>
</feature>
<name>A0A150GXX7_GONPE</name>
<evidence type="ECO:0000256" key="7">
    <source>
        <dbReference type="ARBA" id="ARBA00023186"/>
    </source>
</evidence>
<keyword evidence="9" id="KW-0120">Carbon dioxide fixation</keyword>
<evidence type="ECO:0000256" key="5">
    <source>
        <dbReference type="ARBA" id="ARBA00022763"/>
    </source>
</evidence>
<evidence type="ECO:0000256" key="4">
    <source>
        <dbReference type="ARBA" id="ARBA00022723"/>
    </source>
</evidence>
<dbReference type="GO" id="GO:0015977">
    <property type="term" value="P:carbon fixation"/>
    <property type="evidence" value="ECO:0007669"/>
    <property type="project" value="UniProtKB-KW"/>
</dbReference>
<keyword evidence="11" id="KW-0732">Signal</keyword>
<feature type="compositionally biased region" description="Low complexity" evidence="10">
    <location>
        <begin position="156"/>
        <end position="192"/>
    </location>
</feature>
<keyword evidence="4" id="KW-0479">Metal-binding</keyword>
<reference evidence="14" key="1">
    <citation type="journal article" date="2016" name="Nat. Commun.">
        <title>The Gonium pectorale genome demonstrates co-option of cell cycle regulation during the evolution of multicellularity.</title>
        <authorList>
            <person name="Hanschen E.R."/>
            <person name="Marriage T.N."/>
            <person name="Ferris P.J."/>
            <person name="Hamaji T."/>
            <person name="Toyoda A."/>
            <person name="Fujiyama A."/>
            <person name="Neme R."/>
            <person name="Noguchi H."/>
            <person name="Minakuchi Y."/>
            <person name="Suzuki M."/>
            <person name="Kawai-Toyooka H."/>
            <person name="Smith D.R."/>
            <person name="Sparks H."/>
            <person name="Anderson J."/>
            <person name="Bakaric R."/>
            <person name="Luria V."/>
            <person name="Karger A."/>
            <person name="Kirschner M.W."/>
            <person name="Durand P.M."/>
            <person name="Michod R.E."/>
            <person name="Nozaki H."/>
            <person name="Olson B.J."/>
        </authorList>
    </citation>
    <scope>NUCLEOTIDE SEQUENCE [LARGE SCALE GENOMIC DNA]</scope>
    <source>
        <strain evidence="14">NIES-2863</strain>
    </source>
</reference>
<dbReference type="EMBL" id="LSYV01000005">
    <property type="protein sequence ID" value="KXZ54766.1"/>
    <property type="molecule type" value="Genomic_DNA"/>
</dbReference>
<dbReference type="SUPFAM" id="SSF158615">
    <property type="entry name" value="RbcX-like"/>
    <property type="match status" value="1"/>
</dbReference>
<protein>
    <recommendedName>
        <fullName evidence="12">UmuC domain-containing protein</fullName>
    </recommendedName>
</protein>
<keyword evidence="8" id="KW-0234">DNA repair</keyword>
<dbReference type="GO" id="GO:0046872">
    <property type="term" value="F:metal ion binding"/>
    <property type="evidence" value="ECO:0007669"/>
    <property type="project" value="UniProtKB-KW"/>
</dbReference>
<dbReference type="Gene3D" id="1.10.1200.210">
    <property type="entry name" value="Chaperonin-like RbcX"/>
    <property type="match status" value="1"/>
</dbReference>